<keyword evidence="3" id="KW-1185">Reference proteome</keyword>
<accession>A0ABX3A1L7</accession>
<evidence type="ECO:0000259" key="1">
    <source>
        <dbReference type="Pfam" id="PF13723"/>
    </source>
</evidence>
<dbReference type="InterPro" id="IPR016039">
    <property type="entry name" value="Thiolase-like"/>
</dbReference>
<dbReference type="Proteomes" id="UP000094329">
    <property type="component" value="Unassembled WGS sequence"/>
</dbReference>
<reference evidence="2 3" key="1">
    <citation type="submission" date="2016-08" db="EMBL/GenBank/DDBJ databases">
        <title>Draft genome sequence of Candidatus Piscirickettsia litoralis, from seawater.</title>
        <authorList>
            <person name="Wan X."/>
            <person name="Lee A.J."/>
            <person name="Hou S."/>
            <person name="Donachie S.P."/>
        </authorList>
    </citation>
    <scope>NUCLEOTIDE SEQUENCE [LARGE SCALE GENOMIC DNA]</scope>
    <source>
        <strain evidence="2 3">Y2</strain>
    </source>
</reference>
<comment type="caution">
    <text evidence="2">The sequence shown here is derived from an EMBL/GenBank/DDBJ whole genome shotgun (WGS) entry which is preliminary data.</text>
</comment>
<name>A0ABX3A1L7_9GAMM</name>
<dbReference type="InterPro" id="IPR014030">
    <property type="entry name" value="Ketoacyl_synth_N"/>
</dbReference>
<evidence type="ECO:0000313" key="3">
    <source>
        <dbReference type="Proteomes" id="UP000094329"/>
    </source>
</evidence>
<protein>
    <recommendedName>
        <fullName evidence="1">Beta-ketoacyl synthase-like N-terminal domain-containing protein</fullName>
    </recommendedName>
</protein>
<feature type="domain" description="Beta-ketoacyl synthase-like N-terminal" evidence="1">
    <location>
        <begin position="59"/>
        <end position="211"/>
    </location>
</feature>
<gene>
    <name evidence="2" type="ORF">BGC07_07225</name>
</gene>
<dbReference type="EMBL" id="MDTU01000001">
    <property type="protein sequence ID" value="ODN42752.1"/>
    <property type="molecule type" value="Genomic_DNA"/>
</dbReference>
<dbReference type="Pfam" id="PF13723">
    <property type="entry name" value="Ketoacyl-synt_2"/>
    <property type="match status" value="1"/>
</dbReference>
<dbReference type="SUPFAM" id="SSF53901">
    <property type="entry name" value="Thiolase-like"/>
    <property type="match status" value="1"/>
</dbReference>
<dbReference type="RefSeq" id="WP_069312550.1">
    <property type="nucleotide sequence ID" value="NZ_MDTU01000001.1"/>
</dbReference>
<organism evidence="2 3">
    <name type="scientific">Piscirickettsia litoralis</name>
    <dbReference type="NCBI Taxonomy" id="1891921"/>
    <lineage>
        <taxon>Bacteria</taxon>
        <taxon>Pseudomonadati</taxon>
        <taxon>Pseudomonadota</taxon>
        <taxon>Gammaproteobacteria</taxon>
        <taxon>Thiotrichales</taxon>
        <taxon>Piscirickettsiaceae</taxon>
        <taxon>Piscirickettsia</taxon>
    </lineage>
</organism>
<sequence length="270" mass="29856">MKIYIEKIGLILPGLHHWSAFKNFCQTQDQRVALKQCEPALQVEGVNKRALQRVPYICRLALAALSQAIDINTTQAKQPVGIFASSIGDSATLDHICNSLLESPPYVSPLKFSHSLLNTAAGVWSIQTNNHSQTISLSACEYSAACALLETVLQTHIENKNTIACCYDINTHFPDNPFINIQDSAAIAWHATPIKTTNTLTTLNIQVIDQQAINQQDNWQSKDSRLNTLYLENPAAKLLPLLEAIACEREHTIQLQLSAETALNIEVKPC</sequence>
<proteinExistence type="predicted"/>
<evidence type="ECO:0000313" key="2">
    <source>
        <dbReference type="EMBL" id="ODN42752.1"/>
    </source>
</evidence>